<name>A0A2K3YSG6_9STAP</name>
<keyword evidence="1" id="KW-1133">Transmembrane helix</keyword>
<sequence>MLKLVTSNWFLLGASLILAVSNVNIFTHQTFGGFLLTLGELTLKTIIFFIIFKFIMLLVLKVSK</sequence>
<evidence type="ECO:0000313" key="2">
    <source>
        <dbReference type="EMBL" id="PNZ28549.1"/>
    </source>
</evidence>
<organism evidence="2 3">
    <name type="scientific">Staphylococcus rostri</name>
    <dbReference type="NCBI Taxonomy" id="522262"/>
    <lineage>
        <taxon>Bacteria</taxon>
        <taxon>Bacillati</taxon>
        <taxon>Bacillota</taxon>
        <taxon>Bacilli</taxon>
        <taxon>Bacillales</taxon>
        <taxon>Staphylococcaceae</taxon>
        <taxon>Staphylococcus</taxon>
    </lineage>
</organism>
<dbReference type="RefSeq" id="WP_103357750.1">
    <property type="nucleotide sequence ID" value="NZ_CP113107.1"/>
</dbReference>
<dbReference type="EMBL" id="PPRF01000021">
    <property type="protein sequence ID" value="PNZ28549.1"/>
    <property type="molecule type" value="Genomic_DNA"/>
</dbReference>
<accession>A0A2K3YSG6</accession>
<dbReference type="Proteomes" id="UP000242752">
    <property type="component" value="Unassembled WGS sequence"/>
</dbReference>
<keyword evidence="1" id="KW-0812">Transmembrane</keyword>
<feature type="transmembrane region" description="Helical" evidence="1">
    <location>
        <begin position="41"/>
        <end position="60"/>
    </location>
</feature>
<protein>
    <submittedName>
        <fullName evidence="2">Uncharacterized protein</fullName>
    </submittedName>
</protein>
<comment type="caution">
    <text evidence="2">The sequence shown here is derived from an EMBL/GenBank/DDBJ whole genome shotgun (WGS) entry which is preliminary data.</text>
</comment>
<dbReference type="AlphaFoldDB" id="A0A2K3YSG6"/>
<keyword evidence="3" id="KW-1185">Reference proteome</keyword>
<evidence type="ECO:0000256" key="1">
    <source>
        <dbReference type="SAM" id="Phobius"/>
    </source>
</evidence>
<reference evidence="2 3" key="1">
    <citation type="submission" date="2017-08" db="EMBL/GenBank/DDBJ databases">
        <title>Draft genome sequences of 64 type strains of genus Staph aureus.</title>
        <authorList>
            <person name="Cole K."/>
            <person name="Golubchik T."/>
            <person name="Russell J."/>
            <person name="Foster D."/>
            <person name="Llewelyn M."/>
            <person name="Wilson D."/>
            <person name="Crook D."/>
            <person name="Paul J."/>
        </authorList>
    </citation>
    <scope>NUCLEOTIDE SEQUENCE [LARGE SCALE GENOMIC DNA]</scope>
    <source>
        <strain evidence="2 3">DSM 21968</strain>
    </source>
</reference>
<evidence type="ECO:0000313" key="3">
    <source>
        <dbReference type="Proteomes" id="UP000242752"/>
    </source>
</evidence>
<keyword evidence="1" id="KW-0472">Membrane</keyword>
<proteinExistence type="predicted"/>
<gene>
    <name evidence="2" type="ORF">CD122_04180</name>
</gene>